<evidence type="ECO:0000313" key="3">
    <source>
        <dbReference type="Proteomes" id="UP000481153"/>
    </source>
</evidence>
<dbReference type="Gene3D" id="2.30.29.30">
    <property type="entry name" value="Pleckstrin-homology domain (PH domain)/Phosphotyrosine-binding domain (PTB)"/>
    <property type="match status" value="1"/>
</dbReference>
<protein>
    <recommendedName>
        <fullName evidence="1">PH domain-containing protein</fullName>
    </recommendedName>
</protein>
<dbReference type="InterPro" id="IPR011993">
    <property type="entry name" value="PH-like_dom_sf"/>
</dbReference>
<dbReference type="EMBL" id="VJMJ01000089">
    <property type="protein sequence ID" value="KAF0736401.1"/>
    <property type="molecule type" value="Genomic_DNA"/>
</dbReference>
<comment type="caution">
    <text evidence="2">The sequence shown here is derived from an EMBL/GenBank/DDBJ whole genome shotgun (WGS) entry which is preliminary data.</text>
</comment>
<dbReference type="SUPFAM" id="SSF50729">
    <property type="entry name" value="PH domain-like"/>
    <property type="match status" value="1"/>
</dbReference>
<gene>
    <name evidence="2" type="ORF">Ae201684_007420</name>
</gene>
<reference evidence="2 3" key="1">
    <citation type="submission" date="2019-07" db="EMBL/GenBank/DDBJ databases">
        <title>Genomics analysis of Aphanomyces spp. identifies a new class of oomycete effector associated with host adaptation.</title>
        <authorList>
            <person name="Gaulin E."/>
        </authorList>
    </citation>
    <scope>NUCLEOTIDE SEQUENCE [LARGE SCALE GENOMIC DNA]</scope>
    <source>
        <strain evidence="2 3">ATCC 201684</strain>
    </source>
</reference>
<dbReference type="Proteomes" id="UP000481153">
    <property type="component" value="Unassembled WGS sequence"/>
</dbReference>
<keyword evidence="3" id="KW-1185">Reference proteome</keyword>
<dbReference type="VEuPathDB" id="FungiDB:AeMF1_007104"/>
<accession>A0A6G0X8M7</accession>
<evidence type="ECO:0000259" key="1">
    <source>
        <dbReference type="PROSITE" id="PS50003"/>
    </source>
</evidence>
<proteinExistence type="predicted"/>
<dbReference type="OrthoDB" id="67309at2759"/>
<sequence>MEGYLIHHSSKKPSKVRYCRLEHGYLRFYASHETSAKQTEEFRLSGCKVDVKAQARTDKIPFSFFVEAQRVLVKDRSYALAPKEIVEMSAGSPEGRSAWGKAILTWQRRYFQEEDAMTEIQHEHERLRLEEALHVYQRPAPAASTSTTPTQGFRMGSLRKSISSMLESLTSRAKVDDTCFDSHPPHPVAIA</sequence>
<feature type="domain" description="PH" evidence="1">
    <location>
        <begin position="1"/>
        <end position="108"/>
    </location>
</feature>
<dbReference type="InterPro" id="IPR001849">
    <property type="entry name" value="PH_domain"/>
</dbReference>
<organism evidence="2 3">
    <name type="scientific">Aphanomyces euteiches</name>
    <dbReference type="NCBI Taxonomy" id="100861"/>
    <lineage>
        <taxon>Eukaryota</taxon>
        <taxon>Sar</taxon>
        <taxon>Stramenopiles</taxon>
        <taxon>Oomycota</taxon>
        <taxon>Saprolegniomycetes</taxon>
        <taxon>Saprolegniales</taxon>
        <taxon>Verrucalvaceae</taxon>
        <taxon>Aphanomyces</taxon>
    </lineage>
</organism>
<dbReference type="AlphaFoldDB" id="A0A6G0X8M7"/>
<evidence type="ECO:0000313" key="2">
    <source>
        <dbReference type="EMBL" id="KAF0736401.1"/>
    </source>
</evidence>
<name>A0A6G0X8M7_9STRA</name>
<dbReference type="VEuPathDB" id="FungiDB:AeMF1_007085"/>
<dbReference type="PROSITE" id="PS50003">
    <property type="entry name" value="PH_DOMAIN"/>
    <property type="match status" value="1"/>
</dbReference>